<dbReference type="GO" id="GO:0005634">
    <property type="term" value="C:nucleus"/>
    <property type="evidence" value="ECO:0007669"/>
    <property type="project" value="InterPro"/>
</dbReference>
<dbReference type="CDD" id="cd01229">
    <property type="entry name" value="PH_Ect2"/>
    <property type="match status" value="1"/>
</dbReference>
<dbReference type="SUPFAM" id="SSF52113">
    <property type="entry name" value="BRCT domain"/>
    <property type="match status" value="2"/>
</dbReference>
<dbReference type="GO" id="GO:0005085">
    <property type="term" value="F:guanyl-nucleotide exchange factor activity"/>
    <property type="evidence" value="ECO:0007669"/>
    <property type="project" value="InterPro"/>
</dbReference>
<dbReference type="InterPro" id="IPR036420">
    <property type="entry name" value="BRCT_dom_sf"/>
</dbReference>
<dbReference type="Pfam" id="PF00533">
    <property type="entry name" value="BRCT"/>
    <property type="match status" value="1"/>
</dbReference>
<dbReference type="GO" id="GO:0005096">
    <property type="term" value="F:GTPase activator activity"/>
    <property type="evidence" value="ECO:0007669"/>
    <property type="project" value="InterPro"/>
</dbReference>
<dbReference type="InterPro" id="IPR026817">
    <property type="entry name" value="Ect2"/>
</dbReference>
<dbReference type="Proteomes" id="UP001187531">
    <property type="component" value="Unassembled WGS sequence"/>
</dbReference>
<dbReference type="PROSITE" id="PS50010">
    <property type="entry name" value="DH_2"/>
    <property type="match status" value="1"/>
</dbReference>
<proteinExistence type="predicted"/>
<sequence length="692" mass="78652">VLFCQNEEELPILRDDSVLFVLDEFQTPIFEDLTRDGKRKRIIGYPLFEAFYASEKPLPEFTRPVFCLSMHNVCICVSGFRKKEDVIALCKFVHWMGGKIRNDFSKTVTHLISSISGTDKCNLALTLGVPVMTSDWIQAVWKQRHKTDCHATNPEFMTYKMKIFHNLKMHFYGFPDNETDEMMEVLVSNGGKGVDVNDPNLTHVVVAKNSKVPQSLPSNVKKVKMEWFWASIQMEYCADPKTFVYEEEMDKELVQSPQTPVGILGKNRKRLFRETSPVLASPSKRRSSVSESCEHVPDGIVDDGLGQGKTGLFAVQLKDMTQREKVFMELLQTEVNYVGILSAIDKVFRMPLEAEDQPGGPLLAATEIKIIFGNIPAIVEVHGKILEDFTIMARNWKDNSIGRIFLKHRDDILRAYQPYINFFENSKATLQECYRRNPRFHAFLKIGQGKPECGRQSLEELMIRPIQRLPSITLLLNDLLKRTGKSNPDHALLEEALAAIKKVNSYLNEDKRKTDGQVALFEVVNFIENCPANIISSNRNFLNKVEVIALNTSSVFRGDLAMLVLFSDILEVCKKRNKFASGASTSTLPLPARTPSRVGTPSKTPNKLYKHAELIPLHHIKRIVDINETEECPNAFAFIVRSPKDLREKRCAWRIISEDVNKLKYIRTLAETICVLTQNNTVSPVNVAIILK</sequence>
<dbReference type="InterPro" id="IPR011993">
    <property type="entry name" value="PH-like_dom_sf"/>
</dbReference>
<protein>
    <recommendedName>
        <fullName evidence="5">Protein ECT2</fullName>
    </recommendedName>
</protein>
<dbReference type="InterPro" id="IPR049395">
    <property type="entry name" value="ECT2_PH"/>
</dbReference>
<feature type="domain" description="DH" evidence="1">
    <location>
        <begin position="322"/>
        <end position="510"/>
    </location>
</feature>
<reference evidence="3" key="1">
    <citation type="submission" date="2023-07" db="EMBL/GenBank/DDBJ databases">
        <title>Chromosome-level genome assembly of Artemia franciscana.</title>
        <authorList>
            <person name="Jo E."/>
        </authorList>
    </citation>
    <scope>NUCLEOTIDE SEQUENCE</scope>
    <source>
        <tissue evidence="3">Whole body</tissue>
    </source>
</reference>
<dbReference type="InterPro" id="IPR000219">
    <property type="entry name" value="DH_dom"/>
</dbReference>
<dbReference type="EMBL" id="JAVRJZ010000016">
    <property type="protein sequence ID" value="KAK2711686.1"/>
    <property type="molecule type" value="Genomic_DNA"/>
</dbReference>
<accession>A0AA88L3T6</accession>
<evidence type="ECO:0008006" key="5">
    <source>
        <dbReference type="Google" id="ProtNLM"/>
    </source>
</evidence>
<dbReference type="Gene3D" id="3.40.50.10190">
    <property type="entry name" value="BRCT domain"/>
    <property type="match status" value="3"/>
</dbReference>
<keyword evidence="4" id="KW-1185">Reference proteome</keyword>
<dbReference type="Pfam" id="PF00621">
    <property type="entry name" value="RhoGEF"/>
    <property type="match status" value="1"/>
</dbReference>
<dbReference type="CDD" id="cd00160">
    <property type="entry name" value="RhoGEF"/>
    <property type="match status" value="1"/>
</dbReference>
<dbReference type="SMART" id="SM00292">
    <property type="entry name" value="BRCT"/>
    <property type="match status" value="2"/>
</dbReference>
<dbReference type="SMART" id="SM00325">
    <property type="entry name" value="RhoGEF"/>
    <property type="match status" value="1"/>
</dbReference>
<dbReference type="PROSITE" id="PS50172">
    <property type="entry name" value="BRCT"/>
    <property type="match status" value="2"/>
</dbReference>
<dbReference type="PANTHER" id="PTHR16777:SF2">
    <property type="entry name" value="PROTEIN ECT2"/>
    <property type="match status" value="1"/>
</dbReference>
<feature type="domain" description="BRCT" evidence="2">
    <location>
        <begin position="159"/>
        <end position="245"/>
    </location>
</feature>
<evidence type="ECO:0000259" key="1">
    <source>
        <dbReference type="PROSITE" id="PS50010"/>
    </source>
</evidence>
<dbReference type="PANTHER" id="PTHR16777">
    <property type="entry name" value="PROTEIN ECT2"/>
    <property type="match status" value="1"/>
</dbReference>
<comment type="caution">
    <text evidence="3">The sequence shown here is derived from an EMBL/GenBank/DDBJ whole genome shotgun (WGS) entry which is preliminary data.</text>
</comment>
<organism evidence="3 4">
    <name type="scientific">Artemia franciscana</name>
    <name type="common">Brine shrimp</name>
    <name type="synonym">Artemia sanfranciscana</name>
    <dbReference type="NCBI Taxonomy" id="6661"/>
    <lineage>
        <taxon>Eukaryota</taxon>
        <taxon>Metazoa</taxon>
        <taxon>Ecdysozoa</taxon>
        <taxon>Arthropoda</taxon>
        <taxon>Crustacea</taxon>
        <taxon>Branchiopoda</taxon>
        <taxon>Anostraca</taxon>
        <taxon>Artemiidae</taxon>
        <taxon>Artemia</taxon>
    </lineage>
</organism>
<dbReference type="GO" id="GO:2000431">
    <property type="term" value="P:regulation of cytokinesis, actomyosin contractile ring assembly"/>
    <property type="evidence" value="ECO:0007669"/>
    <property type="project" value="InterPro"/>
</dbReference>
<dbReference type="GO" id="GO:0005938">
    <property type="term" value="C:cell cortex"/>
    <property type="evidence" value="ECO:0007669"/>
    <property type="project" value="TreeGrafter"/>
</dbReference>
<dbReference type="SUPFAM" id="SSF48065">
    <property type="entry name" value="DBL homology domain (DH-domain)"/>
    <property type="match status" value="1"/>
</dbReference>
<dbReference type="InterPro" id="IPR035899">
    <property type="entry name" value="DBL_dom_sf"/>
</dbReference>
<dbReference type="GO" id="GO:0000281">
    <property type="term" value="P:mitotic cytokinesis"/>
    <property type="evidence" value="ECO:0007669"/>
    <property type="project" value="TreeGrafter"/>
</dbReference>
<dbReference type="Pfam" id="PF12738">
    <property type="entry name" value="PTCB-BRCT"/>
    <property type="match status" value="1"/>
</dbReference>
<dbReference type="CDD" id="cd17732">
    <property type="entry name" value="BRCT_Ect2_rpt2"/>
    <property type="match status" value="1"/>
</dbReference>
<dbReference type="AlphaFoldDB" id="A0AA88L3T6"/>
<dbReference type="Gene3D" id="2.30.29.30">
    <property type="entry name" value="Pleckstrin-homology domain (PH domain)/Phosphotyrosine-binding domain (PTB)"/>
    <property type="match status" value="1"/>
</dbReference>
<evidence type="ECO:0000313" key="3">
    <source>
        <dbReference type="EMBL" id="KAK2711686.1"/>
    </source>
</evidence>
<dbReference type="InterPro" id="IPR001357">
    <property type="entry name" value="BRCT_dom"/>
</dbReference>
<feature type="non-terminal residue" evidence="3">
    <location>
        <position position="1"/>
    </location>
</feature>
<feature type="domain" description="BRCT" evidence="2">
    <location>
        <begin position="70"/>
        <end position="137"/>
    </location>
</feature>
<evidence type="ECO:0000259" key="2">
    <source>
        <dbReference type="PROSITE" id="PS50172"/>
    </source>
</evidence>
<name>A0AA88L3T6_ARTSF</name>
<gene>
    <name evidence="3" type="ORF">QYM36_012707</name>
</gene>
<dbReference type="Gene3D" id="1.20.900.10">
    <property type="entry name" value="Dbl homology (DH) domain"/>
    <property type="match status" value="1"/>
</dbReference>
<dbReference type="GO" id="GO:0007399">
    <property type="term" value="P:nervous system development"/>
    <property type="evidence" value="ECO:0007669"/>
    <property type="project" value="TreeGrafter"/>
</dbReference>
<dbReference type="Pfam" id="PF21242">
    <property type="entry name" value="ECT2_PH"/>
    <property type="match status" value="1"/>
</dbReference>
<evidence type="ECO:0000313" key="4">
    <source>
        <dbReference type="Proteomes" id="UP001187531"/>
    </source>
</evidence>